<dbReference type="EMBL" id="GDJX01014707">
    <property type="protein sequence ID" value="JAT53229.1"/>
    <property type="molecule type" value="Transcribed_RNA"/>
</dbReference>
<accession>A0A1D1YF17</accession>
<dbReference type="PANTHER" id="PTHR33431:SF3">
    <property type="entry name" value="ENABLED-LIKE PROTEIN (DUF1635)"/>
    <property type="match status" value="1"/>
</dbReference>
<evidence type="ECO:0000256" key="2">
    <source>
        <dbReference type="SAM" id="MobiDB-lite"/>
    </source>
</evidence>
<organism evidence="3">
    <name type="scientific">Anthurium amnicola</name>
    <dbReference type="NCBI Taxonomy" id="1678845"/>
    <lineage>
        <taxon>Eukaryota</taxon>
        <taxon>Viridiplantae</taxon>
        <taxon>Streptophyta</taxon>
        <taxon>Embryophyta</taxon>
        <taxon>Tracheophyta</taxon>
        <taxon>Spermatophyta</taxon>
        <taxon>Magnoliopsida</taxon>
        <taxon>Liliopsida</taxon>
        <taxon>Araceae</taxon>
        <taxon>Pothoideae</taxon>
        <taxon>Potheae</taxon>
        <taxon>Anthurium</taxon>
    </lineage>
</organism>
<dbReference type="AlphaFoldDB" id="A0A1D1YF17"/>
<dbReference type="Pfam" id="PF07795">
    <property type="entry name" value="DUF1635"/>
    <property type="match status" value="1"/>
</dbReference>
<protein>
    <submittedName>
        <fullName evidence="3">Membralin</fullName>
    </submittedName>
</protein>
<proteinExistence type="predicted"/>
<feature type="compositionally biased region" description="Low complexity" evidence="2">
    <location>
        <begin position="272"/>
        <end position="287"/>
    </location>
</feature>
<keyword evidence="1" id="KW-0175">Coiled coil</keyword>
<dbReference type="PANTHER" id="PTHR33431">
    <property type="entry name" value="ENABLED-LIKE PROTEIN (DUF1635)"/>
    <property type="match status" value="1"/>
</dbReference>
<dbReference type="InterPro" id="IPR012862">
    <property type="entry name" value="DUF1635"/>
</dbReference>
<evidence type="ECO:0000313" key="3">
    <source>
        <dbReference type="EMBL" id="JAT53229.1"/>
    </source>
</evidence>
<reference evidence="3" key="1">
    <citation type="submission" date="2015-07" db="EMBL/GenBank/DDBJ databases">
        <title>Transcriptome Assembly of Anthurium amnicola.</title>
        <authorList>
            <person name="Suzuki J."/>
        </authorList>
    </citation>
    <scope>NUCLEOTIDE SEQUENCE</scope>
</reference>
<sequence>MDDDNHDRHFPPPPSSPLSLSYTNWAFFSHGQGGEEEVEWREEGDDKVKQALLYATLELESTRVAAHDQIHRMECELARLRDLLLAATRERDEARHQVHHALLLLHNNNGAPAVTTPRPPPTAGALLPSPAPAENTNTHGPNSAGVGVGVSPSSSSLSSEGSSVIVSPSPRVPPAGEEVELFELVPVVGKLPEKGRLLEAVVKAGPLLQNLMLAGPLPQWRHPPPPLRSFDIPPVSIGAGAAAEDTKPTLAHHHSLLGSKKRGMDEAACGQSPPSSFSSSPKISSGSNTRSSCKYQKIGPFLRY</sequence>
<gene>
    <name evidence="3" type="primary">ORF61_1</name>
    <name evidence="3" type="ORF">g.48241</name>
</gene>
<name>A0A1D1YF17_9ARAE</name>
<feature type="coiled-coil region" evidence="1">
    <location>
        <begin position="70"/>
        <end position="97"/>
    </location>
</feature>
<feature type="region of interest" description="Disordered" evidence="2">
    <location>
        <begin position="261"/>
        <end position="292"/>
    </location>
</feature>
<feature type="region of interest" description="Disordered" evidence="2">
    <location>
        <begin position="111"/>
        <end position="171"/>
    </location>
</feature>
<feature type="compositionally biased region" description="Low complexity" evidence="2">
    <location>
        <begin position="140"/>
        <end position="169"/>
    </location>
</feature>
<evidence type="ECO:0000256" key="1">
    <source>
        <dbReference type="SAM" id="Coils"/>
    </source>
</evidence>